<dbReference type="SUPFAM" id="SSF57756">
    <property type="entry name" value="Retrovirus zinc finger-like domains"/>
    <property type="match status" value="1"/>
</dbReference>
<dbReference type="OrthoDB" id="3439242at2759"/>
<dbReference type="GO" id="GO:0008270">
    <property type="term" value="F:zinc ion binding"/>
    <property type="evidence" value="ECO:0007669"/>
    <property type="project" value="InterPro"/>
</dbReference>
<proteinExistence type="predicted"/>
<accession>A0A9P4USD3</accession>
<dbReference type="InterPro" id="IPR036875">
    <property type="entry name" value="Znf_CCHC_sf"/>
</dbReference>
<name>A0A9P4USD3_9PLEO</name>
<dbReference type="AlphaFoldDB" id="A0A9P4USD3"/>
<feature type="region of interest" description="Disordered" evidence="1">
    <location>
        <begin position="92"/>
        <end position="162"/>
    </location>
</feature>
<evidence type="ECO:0000313" key="2">
    <source>
        <dbReference type="EMBL" id="KAF2726612.1"/>
    </source>
</evidence>
<keyword evidence="3" id="KW-1185">Reference proteome</keyword>
<gene>
    <name evidence="2" type="ORF">EJ04DRAFT_571111</name>
</gene>
<reference evidence="2" key="1">
    <citation type="journal article" date="2020" name="Stud. Mycol.">
        <title>101 Dothideomycetes genomes: a test case for predicting lifestyles and emergence of pathogens.</title>
        <authorList>
            <person name="Haridas S."/>
            <person name="Albert R."/>
            <person name="Binder M."/>
            <person name="Bloem J."/>
            <person name="Labutti K."/>
            <person name="Salamov A."/>
            <person name="Andreopoulos B."/>
            <person name="Baker S."/>
            <person name="Barry K."/>
            <person name="Bills G."/>
            <person name="Bluhm B."/>
            <person name="Cannon C."/>
            <person name="Castanera R."/>
            <person name="Culley D."/>
            <person name="Daum C."/>
            <person name="Ezra D."/>
            <person name="Gonzalez J."/>
            <person name="Henrissat B."/>
            <person name="Kuo A."/>
            <person name="Liang C."/>
            <person name="Lipzen A."/>
            <person name="Lutzoni F."/>
            <person name="Magnuson J."/>
            <person name="Mondo S."/>
            <person name="Nolan M."/>
            <person name="Ohm R."/>
            <person name="Pangilinan J."/>
            <person name="Park H.-J."/>
            <person name="Ramirez L."/>
            <person name="Alfaro M."/>
            <person name="Sun H."/>
            <person name="Tritt A."/>
            <person name="Yoshinaga Y."/>
            <person name="Zwiers L.-H."/>
            <person name="Turgeon B."/>
            <person name="Goodwin S."/>
            <person name="Spatafora J."/>
            <person name="Crous P."/>
            <person name="Grigoriev I."/>
        </authorList>
    </citation>
    <scope>NUCLEOTIDE SEQUENCE</scope>
    <source>
        <strain evidence="2">CBS 125425</strain>
    </source>
</reference>
<dbReference type="GO" id="GO:0003676">
    <property type="term" value="F:nucleic acid binding"/>
    <property type="evidence" value="ECO:0007669"/>
    <property type="project" value="InterPro"/>
</dbReference>
<dbReference type="EMBL" id="ML996424">
    <property type="protein sequence ID" value="KAF2726612.1"/>
    <property type="molecule type" value="Genomic_DNA"/>
</dbReference>
<dbReference type="Proteomes" id="UP000799444">
    <property type="component" value="Unassembled WGS sequence"/>
</dbReference>
<evidence type="ECO:0000313" key="3">
    <source>
        <dbReference type="Proteomes" id="UP000799444"/>
    </source>
</evidence>
<comment type="caution">
    <text evidence="2">The sequence shown here is derived from an EMBL/GenBank/DDBJ whole genome shotgun (WGS) entry which is preliminary data.</text>
</comment>
<organism evidence="2 3">
    <name type="scientific">Polyplosphaeria fusca</name>
    <dbReference type="NCBI Taxonomy" id="682080"/>
    <lineage>
        <taxon>Eukaryota</taxon>
        <taxon>Fungi</taxon>
        <taxon>Dikarya</taxon>
        <taxon>Ascomycota</taxon>
        <taxon>Pezizomycotina</taxon>
        <taxon>Dothideomycetes</taxon>
        <taxon>Pleosporomycetidae</taxon>
        <taxon>Pleosporales</taxon>
        <taxon>Tetraplosphaeriaceae</taxon>
        <taxon>Polyplosphaeria</taxon>
    </lineage>
</organism>
<sequence length="209" mass="23945">MLQLLSSFFITGNEEAENRTAFQRLIMDQNETFPAFKARFISAAVKGRVTKEEWFFFMWEKVTPSLRTPNLGFKISWEGSFDKMVSHFTAYDSERRSPPNRLQTKMAPTPPSQTSTVKRKDNKDKNCAPTHRTMYVPQKESSPTLLRERSRTAPPASQPTPDACYNYRKVGHYASSCPEPWVREIAIEDELEEDWASADDTLPPGKDVA</sequence>
<protein>
    <submittedName>
        <fullName evidence="2">Uncharacterized protein</fullName>
    </submittedName>
</protein>
<evidence type="ECO:0000256" key="1">
    <source>
        <dbReference type="SAM" id="MobiDB-lite"/>
    </source>
</evidence>